<keyword evidence="1" id="KW-0812">Transmembrane</keyword>
<dbReference type="EMBL" id="RJMB01000026">
    <property type="protein sequence ID" value="RNL82104.1"/>
    <property type="molecule type" value="Genomic_DNA"/>
</dbReference>
<feature type="transmembrane region" description="Helical" evidence="1">
    <location>
        <begin position="36"/>
        <end position="56"/>
    </location>
</feature>
<feature type="transmembrane region" description="Helical" evidence="1">
    <location>
        <begin position="108"/>
        <end position="132"/>
    </location>
</feature>
<comment type="caution">
    <text evidence="2">The sequence shown here is derived from an EMBL/GenBank/DDBJ whole genome shotgun (WGS) entry which is preliminary data.</text>
</comment>
<protein>
    <submittedName>
        <fullName evidence="2">Uncharacterized protein</fullName>
    </submittedName>
</protein>
<keyword evidence="3" id="KW-1185">Reference proteome</keyword>
<gene>
    <name evidence="2" type="ORF">EFW17_20265</name>
</gene>
<sequence>MLVFGTVGALLIAALLGLLLVSTGRSAGRGVPVALGATALAVLLAVPTLAASNVVAAGGRAGFGLAFLVAFGVVALTYVVNVALLPLMSRRVAAVHGTERASRLYPSGGTLAGGLLICAAFGLVGASIAVLVG</sequence>
<keyword evidence="1" id="KW-0472">Membrane</keyword>
<evidence type="ECO:0000256" key="1">
    <source>
        <dbReference type="SAM" id="Phobius"/>
    </source>
</evidence>
<accession>A0A3N0E2N1</accession>
<dbReference type="Proteomes" id="UP000269198">
    <property type="component" value="Unassembled WGS sequence"/>
</dbReference>
<evidence type="ECO:0000313" key="2">
    <source>
        <dbReference type="EMBL" id="RNL82104.1"/>
    </source>
</evidence>
<reference evidence="2 3" key="1">
    <citation type="submission" date="2018-11" db="EMBL/GenBank/DDBJ databases">
        <title>The genome draft of YIM 96095.</title>
        <authorList>
            <person name="Tang S.-K."/>
            <person name="Chunyu W.-X."/>
            <person name="Feng Y.-Z."/>
        </authorList>
    </citation>
    <scope>NUCLEOTIDE SEQUENCE [LARGE SCALE GENOMIC DNA]</scope>
    <source>
        <strain evidence="2 3">YIM 96095</strain>
    </source>
</reference>
<proteinExistence type="predicted"/>
<keyword evidence="1" id="KW-1133">Transmembrane helix</keyword>
<dbReference type="AlphaFoldDB" id="A0A3N0E2N1"/>
<name>A0A3N0E2N1_9ACTN</name>
<feature type="transmembrane region" description="Helical" evidence="1">
    <location>
        <begin position="63"/>
        <end position="88"/>
    </location>
</feature>
<organism evidence="2 3">
    <name type="scientific">Halostreptopolyspora alba</name>
    <dbReference type="NCBI Taxonomy" id="2487137"/>
    <lineage>
        <taxon>Bacteria</taxon>
        <taxon>Bacillati</taxon>
        <taxon>Actinomycetota</taxon>
        <taxon>Actinomycetes</taxon>
        <taxon>Streptosporangiales</taxon>
        <taxon>Nocardiopsidaceae</taxon>
        <taxon>Halostreptopolyspora</taxon>
    </lineage>
</organism>
<evidence type="ECO:0000313" key="3">
    <source>
        <dbReference type="Proteomes" id="UP000269198"/>
    </source>
</evidence>